<organism evidence="3 4">
    <name type="scientific">Tectimicrobiota bacterium</name>
    <dbReference type="NCBI Taxonomy" id="2528274"/>
    <lineage>
        <taxon>Bacteria</taxon>
        <taxon>Pseudomonadati</taxon>
        <taxon>Nitrospinota/Tectimicrobiota group</taxon>
        <taxon>Candidatus Tectimicrobiota</taxon>
    </lineage>
</organism>
<gene>
    <name evidence="3" type="ORF">HYY65_12210</name>
</gene>
<dbReference type="Pfam" id="PF13338">
    <property type="entry name" value="AbiEi_4"/>
    <property type="match status" value="1"/>
</dbReference>
<evidence type="ECO:0000313" key="3">
    <source>
        <dbReference type="EMBL" id="MBI3015789.1"/>
    </source>
</evidence>
<dbReference type="AlphaFoldDB" id="A0A932M1R4"/>
<dbReference type="Proteomes" id="UP000741360">
    <property type="component" value="Unassembled WGS sequence"/>
</dbReference>
<feature type="domain" description="AbiEi antitoxin N-terminal" evidence="2">
    <location>
        <begin position="15"/>
        <end position="61"/>
    </location>
</feature>
<feature type="domain" description="AbiEi antitoxin C-terminal" evidence="1">
    <location>
        <begin position="96"/>
        <end position="217"/>
    </location>
</feature>
<comment type="caution">
    <text evidence="3">The sequence shown here is derived from an EMBL/GenBank/DDBJ whole genome shotgun (WGS) entry which is preliminary data.</text>
</comment>
<dbReference type="InterPro" id="IPR018547">
    <property type="entry name" value="AbiEi_C"/>
</dbReference>
<dbReference type="InterPro" id="IPR025159">
    <property type="entry name" value="AbiEi_N"/>
</dbReference>
<dbReference type="Pfam" id="PF09407">
    <property type="entry name" value="AbiEi_1"/>
    <property type="match status" value="1"/>
</dbReference>
<proteinExistence type="predicted"/>
<reference evidence="3" key="1">
    <citation type="submission" date="2020-07" db="EMBL/GenBank/DDBJ databases">
        <title>Huge and variable diversity of episymbiotic CPR bacteria and DPANN archaea in groundwater ecosystems.</title>
        <authorList>
            <person name="He C.Y."/>
            <person name="Keren R."/>
            <person name="Whittaker M."/>
            <person name="Farag I.F."/>
            <person name="Doudna J."/>
            <person name="Cate J.H.D."/>
            <person name="Banfield J.F."/>
        </authorList>
    </citation>
    <scope>NUCLEOTIDE SEQUENCE</scope>
    <source>
        <strain evidence="3">NC_groundwater_717_Ag_S-0.2um_59_8</strain>
    </source>
</reference>
<accession>A0A932M1R4</accession>
<evidence type="ECO:0000259" key="2">
    <source>
        <dbReference type="Pfam" id="PF13338"/>
    </source>
</evidence>
<name>A0A932M1R4_UNCTE</name>
<sequence>MARNITSLGAKESDFLTSLAAKGKTIFTGREVRELLGLSSTPKLLLSRLERKGWVKRLERDRYLLVPLEAGPERLWSEDATLVAMALAPEGALAYWSAIRHWGWTDQLPRTVFVQMMRRRANSIVEALGVTYRFVTVRPIRFFGVIEERADHRTFRVTDREKTVIDILDRIDLSGGSGQVIQTLEEAVEELRWDRLDGYLRRFRSRTVPKRLGFLVEALPLKVPDREHRLAEWQRLIGRGISLLDPGGPALGPIITRWRVRVNVHGLIPESFTSL</sequence>
<dbReference type="EMBL" id="JACPSX010000235">
    <property type="protein sequence ID" value="MBI3015789.1"/>
    <property type="molecule type" value="Genomic_DNA"/>
</dbReference>
<evidence type="ECO:0000313" key="4">
    <source>
        <dbReference type="Proteomes" id="UP000741360"/>
    </source>
</evidence>
<evidence type="ECO:0000259" key="1">
    <source>
        <dbReference type="Pfam" id="PF09407"/>
    </source>
</evidence>
<protein>
    <submittedName>
        <fullName evidence="3">Type IV toxin-antitoxin system AbiEi family antitoxin domain-containing protein</fullName>
    </submittedName>
</protein>